<keyword evidence="4" id="KW-1185">Reference proteome</keyword>
<organism evidence="3 4">
    <name type="scientific">Leeia speluncae</name>
    <dbReference type="NCBI Taxonomy" id="2884804"/>
    <lineage>
        <taxon>Bacteria</taxon>
        <taxon>Pseudomonadati</taxon>
        <taxon>Pseudomonadota</taxon>
        <taxon>Betaproteobacteria</taxon>
        <taxon>Neisseriales</taxon>
        <taxon>Leeiaceae</taxon>
        <taxon>Leeia</taxon>
    </lineage>
</organism>
<name>A0ABS8D5U5_9NEIS</name>
<dbReference type="RefSeq" id="WP_227180342.1">
    <property type="nucleotide sequence ID" value="NZ_JAJBZT010000004.1"/>
</dbReference>
<evidence type="ECO:0000259" key="2">
    <source>
        <dbReference type="Pfam" id="PF14341"/>
    </source>
</evidence>
<reference evidence="3" key="1">
    <citation type="submission" date="2021-10" db="EMBL/GenBank/DDBJ databases">
        <title>The complete genome sequence of Leeia sp. TBRC 13508.</title>
        <authorList>
            <person name="Charoenyingcharoen P."/>
            <person name="Yukphan P."/>
        </authorList>
    </citation>
    <scope>NUCLEOTIDE SEQUENCE</scope>
    <source>
        <strain evidence="3">TBRC 13508</strain>
    </source>
</reference>
<dbReference type="Proteomes" id="UP001165395">
    <property type="component" value="Unassembled WGS sequence"/>
</dbReference>
<dbReference type="EMBL" id="JAJBZT010000004">
    <property type="protein sequence ID" value="MCB6183560.1"/>
    <property type="molecule type" value="Genomic_DNA"/>
</dbReference>
<sequence>MSRSLSVCKNRGFALLVTLVMLVVLTIMIIGGVRSATIGEKSAGGYLERTKAFQQAEVSLRQGELQLRQQGCYPQVANGTVTISTAVTTGTATDCELTVGYDSTSTSAPTSWNAAWNTGATINAPATAVSAVNNTGGSSVTVGSYVIRVQGSSVGNCQKYSVTSRGVGSDSGGVNAAVVQSIVNVCKNT</sequence>
<gene>
    <name evidence="3" type="ORF">LIN78_08370</name>
</gene>
<protein>
    <recommendedName>
        <fullName evidence="2">Type 4 fimbrial biogenesis protein PilX N-terminal domain-containing protein</fullName>
    </recommendedName>
</protein>
<dbReference type="InterPro" id="IPR025746">
    <property type="entry name" value="PilX_N_dom"/>
</dbReference>
<dbReference type="Pfam" id="PF14341">
    <property type="entry name" value="PilX_N"/>
    <property type="match status" value="1"/>
</dbReference>
<keyword evidence="1" id="KW-0472">Membrane</keyword>
<proteinExistence type="predicted"/>
<keyword evidence="1" id="KW-1133">Transmembrane helix</keyword>
<evidence type="ECO:0000313" key="3">
    <source>
        <dbReference type="EMBL" id="MCB6183560.1"/>
    </source>
</evidence>
<evidence type="ECO:0000256" key="1">
    <source>
        <dbReference type="SAM" id="Phobius"/>
    </source>
</evidence>
<comment type="caution">
    <text evidence="3">The sequence shown here is derived from an EMBL/GenBank/DDBJ whole genome shotgun (WGS) entry which is preliminary data.</text>
</comment>
<feature type="domain" description="Type 4 fimbrial biogenesis protein PilX N-terminal" evidence="2">
    <location>
        <begin position="11"/>
        <end position="61"/>
    </location>
</feature>
<keyword evidence="1" id="KW-0812">Transmembrane</keyword>
<evidence type="ECO:0000313" key="4">
    <source>
        <dbReference type="Proteomes" id="UP001165395"/>
    </source>
</evidence>
<feature type="transmembrane region" description="Helical" evidence="1">
    <location>
        <begin position="12"/>
        <end position="33"/>
    </location>
</feature>
<accession>A0ABS8D5U5</accession>